<keyword evidence="9" id="KW-1185">Reference proteome</keyword>
<keyword evidence="3" id="KW-0445">Lipid transport</keyword>
<dbReference type="GO" id="GO:0006869">
    <property type="term" value="P:lipid transport"/>
    <property type="evidence" value="ECO:0007669"/>
    <property type="project" value="UniProtKB-KW"/>
</dbReference>
<dbReference type="Pfam" id="PF00168">
    <property type="entry name" value="C2"/>
    <property type="match status" value="3"/>
</dbReference>
<dbReference type="AlphaFoldDB" id="A0A811P1N9"/>
<dbReference type="Proteomes" id="UP000604825">
    <property type="component" value="Unassembled WGS sequence"/>
</dbReference>
<dbReference type="PROSITE" id="PS50004">
    <property type="entry name" value="C2"/>
    <property type="match status" value="3"/>
</dbReference>
<feature type="domain" description="C2" evidence="6">
    <location>
        <begin position="459"/>
        <end position="576"/>
    </location>
</feature>
<dbReference type="CDD" id="cd00030">
    <property type="entry name" value="C2"/>
    <property type="match status" value="1"/>
</dbReference>
<evidence type="ECO:0000256" key="1">
    <source>
        <dbReference type="ARBA" id="ARBA00004370"/>
    </source>
</evidence>
<dbReference type="OrthoDB" id="270970at2759"/>
<sequence>MVKKKLKKLYGRDAREFFNQVMVEQPLLPFLIPLGLFAWFVERWVVPFSNWVPLAAAVWATIQYGRFKRRTTVEDLNKRWKHLILNTIPTTPIEPCEWLNKLLLEVWPNYMEPKLSKRFQSTVERRLKNRKPKLIDKIELQDFSLGSCPPTLGDQGMRWITSGDRQVMRLGFDWNSHEMSVMFLAKLAKPLIGTCRIVINSIHIKGDLLLSPILDGEAILYSFESTPEVRIGVAFGSGGSQAIPGMELPGVSTWLVKLLTETIGKTMVEPRRLCFSLPSVDLRKRAVGGVLSVTVVSASNLCKSTAKDIASRQSSNGGAMYGIADNKVSQTFVEVEVGNLMRKTSTSKGLNPTWNSTFNMVLHGETGIVKFLLYELDSGGVKFNYLTSCEIKVKYVLDGSTIFWAIGHNSGVVAKHTEHCGQEVGMVVPFEDINGELTVSLVLKEWQFSDGSVTLSNSLGNGLQCSFDGSTKLQSTTGRRLRVRVVEGRALTANSKSGKCDPYVKLQYGKALYRTKTLSHTVRPVWNDKFEFDEISGGECLKIKCYNADMFGDESIGSARVNLEGLLDGASRDVWVPLEKVDSGEIRLEIEPIKNDHNNSMQSSSSKAGAGWIELVVIEARDLVAADLRGTSDPYVRVQYGNKKKRTKVIYKTLSPQWNQTFEFPETGEPLILHVKDHNAVLPTASIGNCTVEYSMLSPNQSAEKWIPLQGVKSGEIHVKIARRVSVPDSEKKNMLGTDPSGKGHKISTQMRDSLKKFTGLIDEGGDPEALSLAVTEMEGIQGEQEEYIETLEREKAMLLHKIHELGSEIVRTSSGPPRTRY</sequence>
<evidence type="ECO:0000256" key="5">
    <source>
        <dbReference type="ARBA" id="ARBA00023136"/>
    </source>
</evidence>
<dbReference type="Gene3D" id="2.60.40.150">
    <property type="entry name" value="C2 domain"/>
    <property type="match status" value="3"/>
</dbReference>
<evidence type="ECO:0000313" key="9">
    <source>
        <dbReference type="Proteomes" id="UP000604825"/>
    </source>
</evidence>
<organism evidence="8 9">
    <name type="scientific">Miscanthus lutarioriparius</name>
    <dbReference type="NCBI Taxonomy" id="422564"/>
    <lineage>
        <taxon>Eukaryota</taxon>
        <taxon>Viridiplantae</taxon>
        <taxon>Streptophyta</taxon>
        <taxon>Embryophyta</taxon>
        <taxon>Tracheophyta</taxon>
        <taxon>Spermatophyta</taxon>
        <taxon>Magnoliopsida</taxon>
        <taxon>Liliopsida</taxon>
        <taxon>Poales</taxon>
        <taxon>Poaceae</taxon>
        <taxon>PACMAD clade</taxon>
        <taxon>Panicoideae</taxon>
        <taxon>Andropogonodae</taxon>
        <taxon>Andropogoneae</taxon>
        <taxon>Saccharinae</taxon>
        <taxon>Miscanthus</taxon>
    </lineage>
</organism>
<dbReference type="CDD" id="cd21669">
    <property type="entry name" value="SMP_SF"/>
    <property type="match status" value="1"/>
</dbReference>
<dbReference type="InterPro" id="IPR031468">
    <property type="entry name" value="SMP_LBD"/>
</dbReference>
<dbReference type="GO" id="GO:0008289">
    <property type="term" value="F:lipid binding"/>
    <property type="evidence" value="ECO:0007669"/>
    <property type="project" value="UniProtKB-KW"/>
</dbReference>
<evidence type="ECO:0000259" key="7">
    <source>
        <dbReference type="PROSITE" id="PS51847"/>
    </source>
</evidence>
<comment type="caution">
    <text evidence="8">The sequence shown here is derived from an EMBL/GenBank/DDBJ whole genome shotgun (WGS) entry which is preliminary data.</text>
</comment>
<evidence type="ECO:0000259" key="6">
    <source>
        <dbReference type="PROSITE" id="PS50004"/>
    </source>
</evidence>
<keyword evidence="2" id="KW-0813">Transport</keyword>
<feature type="domain" description="C2" evidence="6">
    <location>
        <begin position="593"/>
        <end position="707"/>
    </location>
</feature>
<reference evidence="8" key="1">
    <citation type="submission" date="2020-10" db="EMBL/GenBank/DDBJ databases">
        <authorList>
            <person name="Han B."/>
            <person name="Lu T."/>
            <person name="Zhao Q."/>
            <person name="Huang X."/>
            <person name="Zhao Y."/>
        </authorList>
    </citation>
    <scope>NUCLEOTIDE SEQUENCE</scope>
</reference>
<dbReference type="InterPro" id="IPR000008">
    <property type="entry name" value="C2_dom"/>
</dbReference>
<keyword evidence="4" id="KW-0446">Lipid-binding</keyword>
<evidence type="ECO:0000256" key="2">
    <source>
        <dbReference type="ARBA" id="ARBA00022448"/>
    </source>
</evidence>
<dbReference type="PANTHER" id="PTHR47264:SF3">
    <property type="entry name" value="SYNAPTOTAGMIN-5 ISOFORM X1"/>
    <property type="match status" value="1"/>
</dbReference>
<dbReference type="SUPFAM" id="SSF49562">
    <property type="entry name" value="C2 domain (Calcium/lipid-binding domain, CaLB)"/>
    <property type="match status" value="3"/>
</dbReference>
<evidence type="ECO:0000313" key="8">
    <source>
        <dbReference type="EMBL" id="CAD6232466.1"/>
    </source>
</evidence>
<name>A0A811P1N9_9POAL</name>
<accession>A0A811P1N9</accession>
<feature type="domain" description="SMP-LTD" evidence="7">
    <location>
        <begin position="92"/>
        <end position="278"/>
    </location>
</feature>
<proteinExistence type="predicted"/>
<dbReference type="InterPro" id="IPR035892">
    <property type="entry name" value="C2_domain_sf"/>
</dbReference>
<dbReference type="EMBL" id="CAJGYO010000005">
    <property type="protein sequence ID" value="CAD6232466.1"/>
    <property type="molecule type" value="Genomic_DNA"/>
</dbReference>
<dbReference type="PROSITE" id="PS51847">
    <property type="entry name" value="SMP"/>
    <property type="match status" value="1"/>
</dbReference>
<dbReference type="SMART" id="SM00239">
    <property type="entry name" value="C2"/>
    <property type="match status" value="3"/>
</dbReference>
<gene>
    <name evidence="8" type="ORF">NCGR_LOCUS22151</name>
</gene>
<evidence type="ECO:0000256" key="3">
    <source>
        <dbReference type="ARBA" id="ARBA00023055"/>
    </source>
</evidence>
<dbReference type="GO" id="GO:0016020">
    <property type="term" value="C:membrane"/>
    <property type="evidence" value="ECO:0007669"/>
    <property type="project" value="UniProtKB-SubCell"/>
</dbReference>
<evidence type="ECO:0000256" key="4">
    <source>
        <dbReference type="ARBA" id="ARBA00023121"/>
    </source>
</evidence>
<feature type="domain" description="C2" evidence="6">
    <location>
        <begin position="269"/>
        <end position="406"/>
    </location>
</feature>
<protein>
    <submittedName>
        <fullName evidence="8">Uncharacterized protein</fullName>
    </submittedName>
</protein>
<keyword evidence="5" id="KW-0472">Membrane</keyword>
<dbReference type="PANTHER" id="PTHR47264">
    <property type="entry name" value="OS01G0128800 PROTEIN"/>
    <property type="match status" value="1"/>
</dbReference>
<comment type="subcellular location">
    <subcellularLocation>
        <location evidence="1">Membrane</location>
    </subcellularLocation>
</comment>